<dbReference type="GO" id="GO:0016887">
    <property type="term" value="F:ATP hydrolysis activity"/>
    <property type="evidence" value="ECO:0007669"/>
    <property type="project" value="InterPro"/>
</dbReference>
<dbReference type="Proteomes" id="UP000319004">
    <property type="component" value="Chromosome"/>
</dbReference>
<keyword evidence="2" id="KW-0547">Nucleotide-binding</keyword>
<dbReference type="RefSeq" id="WP_145386096.1">
    <property type="nucleotide sequence ID" value="NZ_CP037423.1"/>
</dbReference>
<dbReference type="KEGG" id="snep:Enr13x_23200"/>
<dbReference type="Gene3D" id="3.40.50.300">
    <property type="entry name" value="P-loop containing nucleotide triphosphate hydrolases"/>
    <property type="match status" value="1"/>
</dbReference>
<dbReference type="OrthoDB" id="7277945at2"/>
<dbReference type="PANTHER" id="PTHR24220">
    <property type="entry name" value="IMPORT ATP-BINDING PROTEIN"/>
    <property type="match status" value="1"/>
</dbReference>
<organism evidence="2 3">
    <name type="scientific">Stieleria neptunia</name>
    <dbReference type="NCBI Taxonomy" id="2527979"/>
    <lineage>
        <taxon>Bacteria</taxon>
        <taxon>Pseudomonadati</taxon>
        <taxon>Planctomycetota</taxon>
        <taxon>Planctomycetia</taxon>
        <taxon>Pirellulales</taxon>
        <taxon>Pirellulaceae</taxon>
        <taxon>Stieleria</taxon>
    </lineage>
</organism>
<dbReference type="EMBL" id="CP037423">
    <property type="protein sequence ID" value="QDV42473.1"/>
    <property type="molecule type" value="Genomic_DNA"/>
</dbReference>
<keyword evidence="2" id="KW-0067">ATP-binding</keyword>
<dbReference type="Pfam" id="PF00005">
    <property type="entry name" value="ABC_tran"/>
    <property type="match status" value="1"/>
</dbReference>
<evidence type="ECO:0000259" key="1">
    <source>
        <dbReference type="Pfam" id="PF00005"/>
    </source>
</evidence>
<dbReference type="InterPro" id="IPR015854">
    <property type="entry name" value="ABC_transpr_LolD-like"/>
</dbReference>
<gene>
    <name evidence="2" type="ORF">Enr13x_23200</name>
</gene>
<proteinExistence type="predicted"/>
<dbReference type="GO" id="GO:0005886">
    <property type="term" value="C:plasma membrane"/>
    <property type="evidence" value="ECO:0007669"/>
    <property type="project" value="TreeGrafter"/>
</dbReference>
<evidence type="ECO:0000313" key="2">
    <source>
        <dbReference type="EMBL" id="QDV42473.1"/>
    </source>
</evidence>
<feature type="domain" description="ABC transporter" evidence="1">
    <location>
        <begin position="65"/>
        <end position="191"/>
    </location>
</feature>
<dbReference type="InterPro" id="IPR027417">
    <property type="entry name" value="P-loop_NTPase"/>
</dbReference>
<dbReference type="GO" id="GO:0022857">
    <property type="term" value="F:transmembrane transporter activity"/>
    <property type="evidence" value="ECO:0007669"/>
    <property type="project" value="TreeGrafter"/>
</dbReference>
<dbReference type="InterPro" id="IPR003439">
    <property type="entry name" value="ABC_transporter-like_ATP-bd"/>
</dbReference>
<dbReference type="AlphaFoldDB" id="A0A518HNP8"/>
<evidence type="ECO:0000313" key="3">
    <source>
        <dbReference type="Proteomes" id="UP000319004"/>
    </source>
</evidence>
<dbReference type="SUPFAM" id="SSF52540">
    <property type="entry name" value="P-loop containing nucleoside triphosphate hydrolases"/>
    <property type="match status" value="1"/>
</dbReference>
<keyword evidence="3" id="KW-1185">Reference proteome</keyword>
<dbReference type="GO" id="GO:0005524">
    <property type="term" value="F:ATP binding"/>
    <property type="evidence" value="ECO:0007669"/>
    <property type="project" value="UniProtKB-KW"/>
</dbReference>
<reference evidence="2 3" key="1">
    <citation type="submission" date="2019-03" db="EMBL/GenBank/DDBJ databases">
        <title>Deep-cultivation of Planctomycetes and their phenomic and genomic characterization uncovers novel biology.</title>
        <authorList>
            <person name="Wiegand S."/>
            <person name="Jogler M."/>
            <person name="Boedeker C."/>
            <person name="Pinto D."/>
            <person name="Vollmers J."/>
            <person name="Rivas-Marin E."/>
            <person name="Kohn T."/>
            <person name="Peeters S.H."/>
            <person name="Heuer A."/>
            <person name="Rast P."/>
            <person name="Oberbeckmann S."/>
            <person name="Bunk B."/>
            <person name="Jeske O."/>
            <person name="Meyerdierks A."/>
            <person name="Storesund J.E."/>
            <person name="Kallscheuer N."/>
            <person name="Luecker S."/>
            <person name="Lage O.M."/>
            <person name="Pohl T."/>
            <person name="Merkel B.J."/>
            <person name="Hornburger P."/>
            <person name="Mueller R.-W."/>
            <person name="Bruemmer F."/>
            <person name="Labrenz M."/>
            <person name="Spormann A.M."/>
            <person name="Op den Camp H."/>
            <person name="Overmann J."/>
            <person name="Amann R."/>
            <person name="Jetten M.S.M."/>
            <person name="Mascher T."/>
            <person name="Medema M.H."/>
            <person name="Devos D.P."/>
            <person name="Kaster A.-K."/>
            <person name="Ovreas L."/>
            <person name="Rohde M."/>
            <person name="Galperin M.Y."/>
            <person name="Jogler C."/>
        </authorList>
    </citation>
    <scope>NUCLEOTIDE SEQUENCE [LARGE SCALE GENOMIC DNA]</scope>
    <source>
        <strain evidence="2 3">Enr13</strain>
    </source>
</reference>
<accession>A0A518HNP8</accession>
<sequence length="253" mass="28908">MTGNAPTTESTPPQWELAAPILEFDQVSFKGTGETSIRMNQFSATIRSGELVEVELERQHNPRDLVSMMLGLNPPDAGEVLYNRQDWLGIDYARHFQMRSEIGRVFAGSAWIQSLTLRDNIHLAMRHHGVSETETEEKVEHWIQRLSGHQLAKVKWALKKRPSVVEPSVLALCQLIRAMANGPRLLILERPLRFMLESLYDHFVSAIDDLRSSGTAVLFFAGDRDEYRLEFRSPVISWRIINGTMNTNGRRRP</sequence>
<protein>
    <submittedName>
        <fullName evidence="2">Nickel transporter ATP-binding protein NikE</fullName>
    </submittedName>
</protein>
<name>A0A518HNP8_9BACT</name>